<dbReference type="RefSeq" id="WP_024624151.1">
    <property type="nucleotide sequence ID" value="NZ_AYGX02000043.1"/>
</dbReference>
<accession>A0A0R2NXZ7</accession>
<dbReference type="EMBL" id="AYGX02000043">
    <property type="protein sequence ID" value="KRO28435.1"/>
    <property type="molecule type" value="Genomic_DNA"/>
</dbReference>
<gene>
    <name evidence="1" type="ORF">DY78_GL002431</name>
</gene>
<evidence type="ECO:0000313" key="1">
    <source>
        <dbReference type="EMBL" id="KRO28435.1"/>
    </source>
</evidence>
<name>A0A0R2NXZ7_9LACO</name>
<dbReference type="Pfam" id="PF16110">
    <property type="entry name" value="DUF4828"/>
    <property type="match status" value="1"/>
</dbReference>
<dbReference type="AlphaFoldDB" id="A0A0R2NXZ7"/>
<comment type="caution">
    <text evidence="1">The sequence shown here is derived from an EMBL/GenBank/DDBJ whole genome shotgun (WGS) entry which is preliminary data.</text>
</comment>
<dbReference type="InterPro" id="IPR032254">
    <property type="entry name" value="DUF4828"/>
</dbReference>
<sequence length="128" mass="14482">MKRRGAILFGLSLLAGLSSTLLRKQRPTKIASGDLAVFYAGTWTYRDEEHHRDHKLEIDPNMIIRIDGRSMPATVESISPSELVLLDKYGFHLEIKANEQRPVTLFDEADNRNYVILSPNQISETASN</sequence>
<reference evidence="1 2" key="1">
    <citation type="journal article" date="2015" name="Genome Announc.">
        <title>Expanding the biotechnology potential of lactobacilli through comparative genomics of 213 strains and associated genera.</title>
        <authorList>
            <person name="Sun Z."/>
            <person name="Harris H.M."/>
            <person name="McCann A."/>
            <person name="Guo C."/>
            <person name="Argimon S."/>
            <person name="Zhang W."/>
            <person name="Yang X."/>
            <person name="Jeffery I.B."/>
            <person name="Cooney J.C."/>
            <person name="Kagawa T.F."/>
            <person name="Liu W."/>
            <person name="Song Y."/>
            <person name="Salvetti E."/>
            <person name="Wrobel A."/>
            <person name="Rasinkangas P."/>
            <person name="Parkhill J."/>
            <person name="Rea M.C."/>
            <person name="O'Sullivan O."/>
            <person name="Ritari J."/>
            <person name="Douillard F.P."/>
            <person name="Paul Ross R."/>
            <person name="Yang R."/>
            <person name="Briner A.E."/>
            <person name="Felis G.E."/>
            <person name="de Vos W.M."/>
            <person name="Barrangou R."/>
            <person name="Klaenhammer T.R."/>
            <person name="Caufield P.W."/>
            <person name="Cui Y."/>
            <person name="Zhang H."/>
            <person name="O'Toole P.W."/>
        </authorList>
    </citation>
    <scope>NUCLEOTIDE SEQUENCE [LARGE SCALE GENOMIC DNA]</scope>
    <source>
        <strain evidence="1 2">DSM 21115</strain>
    </source>
</reference>
<evidence type="ECO:0000313" key="2">
    <source>
        <dbReference type="Proteomes" id="UP000050920"/>
    </source>
</evidence>
<keyword evidence="2" id="KW-1185">Reference proteome</keyword>
<evidence type="ECO:0008006" key="3">
    <source>
        <dbReference type="Google" id="ProtNLM"/>
    </source>
</evidence>
<organism evidence="1 2">
    <name type="scientific">Lactiplantibacillus fabifermentans DSM 21115</name>
    <dbReference type="NCBI Taxonomy" id="1413187"/>
    <lineage>
        <taxon>Bacteria</taxon>
        <taxon>Bacillati</taxon>
        <taxon>Bacillota</taxon>
        <taxon>Bacilli</taxon>
        <taxon>Lactobacillales</taxon>
        <taxon>Lactobacillaceae</taxon>
        <taxon>Lactiplantibacillus</taxon>
    </lineage>
</organism>
<dbReference type="Proteomes" id="UP000050920">
    <property type="component" value="Unassembled WGS sequence"/>
</dbReference>
<protein>
    <recommendedName>
        <fullName evidence="3">DUF4828 domain-containing protein</fullName>
    </recommendedName>
</protein>
<proteinExistence type="predicted"/>